<proteinExistence type="inferred from homology"/>
<evidence type="ECO:0000256" key="1">
    <source>
        <dbReference type="ARBA" id="ARBA00000213"/>
    </source>
</evidence>
<feature type="domain" description="DNA topoisomerase IB N-terminal" evidence="8">
    <location>
        <begin position="10"/>
        <end position="58"/>
    </location>
</feature>
<reference evidence="9 10" key="1">
    <citation type="submission" date="2014-10" db="EMBL/GenBank/DDBJ databases">
        <title>Genome sequencing of Vitellibacter vladivostokensis KMM 3516.</title>
        <authorList>
            <person name="Thevarajoo S."/>
            <person name="Selvaratnam C."/>
            <person name="Goh K.M."/>
            <person name="Chong C.S."/>
        </authorList>
    </citation>
    <scope>NUCLEOTIDE SEQUENCE [LARGE SCALE GENOMIC DNA]</scope>
    <source>
        <strain evidence="9 10">KMM 3516</strain>
    </source>
</reference>
<dbReference type="Pfam" id="PF01028">
    <property type="entry name" value="Topoisom_I"/>
    <property type="match status" value="1"/>
</dbReference>
<dbReference type="PROSITE" id="PS52038">
    <property type="entry name" value="TOPO_IB_2"/>
    <property type="match status" value="1"/>
</dbReference>
<protein>
    <recommendedName>
        <fullName evidence="3">DNA topoisomerase</fullName>
        <ecNumber evidence="3">5.6.2.1</ecNumber>
    </recommendedName>
</protein>
<evidence type="ECO:0000313" key="10">
    <source>
        <dbReference type="Proteomes" id="UP000033497"/>
    </source>
</evidence>
<keyword evidence="10" id="KW-1185">Reference proteome</keyword>
<evidence type="ECO:0000256" key="3">
    <source>
        <dbReference type="ARBA" id="ARBA00012891"/>
    </source>
</evidence>
<keyword evidence="6" id="KW-0413">Isomerase</keyword>
<dbReference type="InterPro" id="IPR014711">
    <property type="entry name" value="TopoI_cat_a-hlx-sub_euk"/>
</dbReference>
<dbReference type="Pfam" id="PF21338">
    <property type="entry name" value="Top1B_N_bact"/>
    <property type="match status" value="1"/>
</dbReference>
<feature type="domain" description="DNA topoisomerase I catalytic core eukaryotic-type" evidence="7">
    <location>
        <begin position="72"/>
        <end position="306"/>
    </location>
</feature>
<comment type="catalytic activity">
    <reaction evidence="1">
        <text>ATP-independent breakage of single-stranded DNA, followed by passage and rejoining.</text>
        <dbReference type="EC" id="5.6.2.1"/>
    </reaction>
</comment>
<dbReference type="SUPFAM" id="SSF55869">
    <property type="entry name" value="DNA topoisomerase I domain"/>
    <property type="match status" value="1"/>
</dbReference>
<dbReference type="Gene3D" id="3.90.15.10">
    <property type="entry name" value="Topoisomerase I, Chain A, domain 3"/>
    <property type="match status" value="1"/>
</dbReference>
<evidence type="ECO:0000256" key="4">
    <source>
        <dbReference type="ARBA" id="ARBA00023029"/>
    </source>
</evidence>
<keyword evidence="5" id="KW-0238">DNA-binding</keyword>
<dbReference type="Gene3D" id="1.10.132.120">
    <property type="match status" value="1"/>
</dbReference>
<evidence type="ECO:0000259" key="7">
    <source>
        <dbReference type="Pfam" id="PF01028"/>
    </source>
</evidence>
<dbReference type="EC" id="5.6.2.1" evidence="3"/>
<dbReference type="InterPro" id="IPR013500">
    <property type="entry name" value="TopoI_cat_euk"/>
</dbReference>
<keyword evidence="4" id="KW-0799">Topoisomerase</keyword>
<dbReference type="EMBL" id="JSVU01000004">
    <property type="protein sequence ID" value="KJJ38732.1"/>
    <property type="molecule type" value="Genomic_DNA"/>
</dbReference>
<dbReference type="Proteomes" id="UP000033497">
    <property type="component" value="Unassembled WGS sequence"/>
</dbReference>
<evidence type="ECO:0000256" key="6">
    <source>
        <dbReference type="ARBA" id="ARBA00023235"/>
    </source>
</evidence>
<dbReference type="InterPro" id="IPR011010">
    <property type="entry name" value="DNA_brk_join_enz"/>
</dbReference>
<comment type="caution">
    <text evidence="9">The sequence shown here is derived from an EMBL/GenBank/DDBJ whole genome shotgun (WGS) entry which is preliminary data.</text>
</comment>
<gene>
    <name evidence="9" type="ORF">MB09_08620</name>
</gene>
<evidence type="ECO:0000259" key="8">
    <source>
        <dbReference type="Pfam" id="PF21338"/>
    </source>
</evidence>
<comment type="similarity">
    <text evidence="2">Belongs to the type IB topoisomerase family.</text>
</comment>
<dbReference type="PRINTS" id="PR00416">
    <property type="entry name" value="EUTPISMRASEI"/>
</dbReference>
<name>A0ABR5DIX1_9FLAO</name>
<evidence type="ECO:0000256" key="2">
    <source>
        <dbReference type="ARBA" id="ARBA00006645"/>
    </source>
</evidence>
<dbReference type="SUPFAM" id="SSF56349">
    <property type="entry name" value="DNA breaking-rejoining enzymes"/>
    <property type="match status" value="1"/>
</dbReference>
<accession>A0ABR5DIX1</accession>
<sequence length="330" mass="38470">MYKRKKLGRGFTYKDEKGKTIRDKETRNWIKSLVIPPAWTNVEISEDQNADLLVTGRDDKDRKQYIYHPKYTERQNAKKFDRIIDFANQLEHMRRVTGQHLRKRKLNREKVLATMVRLLESAFFRPGSEAYSKENATYGLTTMRSKHLTINGDELIFSYNGKSGQEQEKHVVDKKLAKIVQEIDDMPGYEIFKYLDEDNNIIDVKSDDLNCYIHEVMGEEFSAKDFRTWAGTMIAAIALDELGVVEEKDQKLLDKNIKEAVNRVSETLGNTPAVARSSYIDPRVIEDYTEGRTLKYFEKEINQLLKKAENLSKEEIGVLCMLRNRLRKKG</sequence>
<organism evidence="9 10">
    <name type="scientific">Aequorivita vladivostokensis</name>
    <dbReference type="NCBI Taxonomy" id="171194"/>
    <lineage>
        <taxon>Bacteria</taxon>
        <taxon>Pseudomonadati</taxon>
        <taxon>Bacteroidota</taxon>
        <taxon>Flavobacteriia</taxon>
        <taxon>Flavobacteriales</taxon>
        <taxon>Flavobacteriaceae</taxon>
        <taxon>Aequorivita</taxon>
    </lineage>
</organism>
<dbReference type="InterPro" id="IPR035447">
    <property type="entry name" value="DNA_topo_I_N_sf"/>
</dbReference>
<dbReference type="InterPro" id="IPR049331">
    <property type="entry name" value="Top1B_N_bact"/>
</dbReference>
<dbReference type="Gene3D" id="3.30.66.10">
    <property type="entry name" value="DNA topoisomerase I domain"/>
    <property type="match status" value="1"/>
</dbReference>
<dbReference type="RefSeq" id="WP_045080480.1">
    <property type="nucleotide sequence ID" value="NZ_JSVU01000004.1"/>
</dbReference>
<evidence type="ECO:0000313" key="9">
    <source>
        <dbReference type="EMBL" id="KJJ38732.1"/>
    </source>
</evidence>
<dbReference type="InterPro" id="IPR001631">
    <property type="entry name" value="TopoI"/>
</dbReference>
<evidence type="ECO:0000256" key="5">
    <source>
        <dbReference type="ARBA" id="ARBA00023125"/>
    </source>
</evidence>